<keyword evidence="3 5" id="KW-0378">Hydrolase</keyword>
<comment type="subcellular location">
    <subcellularLocation>
        <location evidence="5">Mitochondrion inner membrane</location>
    </subcellularLocation>
</comment>
<evidence type="ECO:0000313" key="7">
    <source>
        <dbReference type="EMBL" id="ACB43107.1"/>
    </source>
</evidence>
<name>B1X588_PAUCH</name>
<evidence type="ECO:0000256" key="5">
    <source>
        <dbReference type="RuleBase" id="RU362041"/>
    </source>
</evidence>
<dbReference type="EC" id="3.4.21.-" evidence="5"/>
<dbReference type="RefSeq" id="YP_002049317.1">
    <property type="nucleotide sequence ID" value="NC_011087.1"/>
</dbReference>
<evidence type="ECO:0000256" key="2">
    <source>
        <dbReference type="ARBA" id="ARBA00022670"/>
    </source>
</evidence>
<dbReference type="PANTHER" id="PTHR43390">
    <property type="entry name" value="SIGNAL PEPTIDASE I"/>
    <property type="match status" value="1"/>
</dbReference>
<reference evidence="7" key="1">
    <citation type="submission" date="2007-08" db="EMBL/GenBank/DDBJ databases">
        <authorList>
            <person name="Gloeckner G."/>
            <person name="Nowack E."/>
            <person name="Melkonian M."/>
        </authorList>
    </citation>
    <scope>NUCLEOTIDE SEQUENCE</scope>
</reference>
<comment type="similarity">
    <text evidence="1 5">Belongs to the peptidase S26 family.</text>
</comment>
<dbReference type="Gene3D" id="2.10.109.10">
    <property type="entry name" value="Umud Fragment, subunit A"/>
    <property type="match status" value="1"/>
</dbReference>
<dbReference type="PROSITE" id="PS00760">
    <property type="entry name" value="SPASE_I_2"/>
    <property type="match status" value="1"/>
</dbReference>
<keyword evidence="5" id="KW-0472">Membrane</keyword>
<dbReference type="CDD" id="cd06530">
    <property type="entry name" value="S26_SPase_I"/>
    <property type="match status" value="1"/>
</dbReference>
<sequence length="185" mass="21138">MVSSITSGSSKQRRRSTIQSFFIWLTLGLLIRWVLIEPRWIPSGSMLPTLQIRDRIMVEKLRVRLHQPLPLNSIVIFRPPLALIKMGYDPSAALIKRIVGRPGDEIEIKNGQFWRNGRLVEEPWSSVKINYSMSQITVPEGTVMAMGDNRNASLDSHLWGPLPMENIIGTAVWCYWPLTRFGPTQ</sequence>
<dbReference type="PANTHER" id="PTHR43390:SF1">
    <property type="entry name" value="CHLOROPLAST PROCESSING PEPTIDASE"/>
    <property type="match status" value="1"/>
</dbReference>
<dbReference type="GO" id="GO:0005743">
    <property type="term" value="C:mitochondrial inner membrane"/>
    <property type="evidence" value="ECO:0007669"/>
    <property type="project" value="UniProtKB-SubCell"/>
</dbReference>
<keyword evidence="5" id="KW-0812">Transmembrane</keyword>
<keyword evidence="5" id="KW-0999">Mitochondrion inner membrane</keyword>
<feature type="active site" evidence="4">
    <location>
        <position position="96"/>
    </location>
</feature>
<geneLocation type="organellar chromatophore" evidence="7"/>
<evidence type="ECO:0000259" key="6">
    <source>
        <dbReference type="Pfam" id="PF10502"/>
    </source>
</evidence>
<dbReference type="GO" id="GO:0006465">
    <property type="term" value="P:signal peptide processing"/>
    <property type="evidence" value="ECO:0007669"/>
    <property type="project" value="InterPro"/>
</dbReference>
<keyword evidence="2 5" id="KW-0645">Protease</keyword>
<feature type="active site" evidence="4">
    <location>
        <position position="45"/>
    </location>
</feature>
<feature type="domain" description="Peptidase S26" evidence="6">
    <location>
        <begin position="15"/>
        <end position="176"/>
    </location>
</feature>
<keyword evidence="5" id="KW-0496">Mitochondrion</keyword>
<protein>
    <recommendedName>
        <fullName evidence="5">Mitochondrial inner membrane protease subunit</fullName>
        <ecNumber evidence="5">3.4.21.-</ecNumber>
    </recommendedName>
</protein>
<dbReference type="AlphaFoldDB" id="B1X588"/>
<dbReference type="NCBIfam" id="TIGR02227">
    <property type="entry name" value="sigpep_I_bact"/>
    <property type="match status" value="1"/>
</dbReference>
<dbReference type="EMBL" id="CP000815">
    <property type="protein sequence ID" value="ACB43107.1"/>
    <property type="molecule type" value="Genomic_DNA"/>
</dbReference>
<dbReference type="InterPro" id="IPR000223">
    <property type="entry name" value="Pept_S26A_signal_pept_1"/>
</dbReference>
<evidence type="ECO:0000256" key="3">
    <source>
        <dbReference type="ARBA" id="ARBA00022801"/>
    </source>
</evidence>
<dbReference type="PROSITE" id="PS00501">
    <property type="entry name" value="SPASE_I_1"/>
    <property type="match status" value="1"/>
</dbReference>
<dbReference type="InterPro" id="IPR019756">
    <property type="entry name" value="Pept_S26A_signal_pept_1_Ser-AS"/>
</dbReference>
<reference evidence="7" key="2">
    <citation type="journal article" date="2008" name="Curr. Biol.">
        <title>Chromatophore genome sequence of Paulinella sheds light on acquisition of photosynthesis by eukaryotes.</title>
        <authorList>
            <person name="Nowack E.C.M."/>
            <person name="Melkonian M."/>
            <person name="Gloeckner G."/>
        </authorList>
    </citation>
    <scope>NUCLEOTIDE SEQUENCE [LARGE SCALE GENOMIC DNA]</scope>
</reference>
<proteinExistence type="inferred from homology"/>
<accession>B1X588</accession>
<dbReference type="InterPro" id="IPR019533">
    <property type="entry name" value="Peptidase_S26"/>
</dbReference>
<dbReference type="Pfam" id="PF10502">
    <property type="entry name" value="Peptidase_S26"/>
    <property type="match status" value="1"/>
</dbReference>
<gene>
    <name evidence="7" type="primary">lepB</name>
    <name evidence="7" type="ordered locus">PCC_0690</name>
</gene>
<dbReference type="GO" id="GO:0004252">
    <property type="term" value="F:serine-type endopeptidase activity"/>
    <property type="evidence" value="ECO:0007669"/>
    <property type="project" value="InterPro"/>
</dbReference>
<dbReference type="InterPro" id="IPR036286">
    <property type="entry name" value="LexA/Signal_pep-like_sf"/>
</dbReference>
<keyword evidence="7" id="KW-0934">Plastid</keyword>
<dbReference type="PRINTS" id="PR00727">
    <property type="entry name" value="LEADERPTASE"/>
</dbReference>
<evidence type="ECO:0000256" key="1">
    <source>
        <dbReference type="ARBA" id="ARBA00009370"/>
    </source>
</evidence>
<evidence type="ECO:0000256" key="4">
    <source>
        <dbReference type="PIRSR" id="PIRSR600223-1"/>
    </source>
</evidence>
<dbReference type="MEROPS" id="S26.A02"/>
<feature type="transmembrane region" description="Helical" evidence="5">
    <location>
        <begin position="21"/>
        <end position="41"/>
    </location>
</feature>
<keyword evidence="5" id="KW-1133">Transmembrane helix</keyword>
<organism evidence="7">
    <name type="scientific">Paulinella chromatophora</name>
    <dbReference type="NCBI Taxonomy" id="39717"/>
    <lineage>
        <taxon>Eukaryota</taxon>
        <taxon>Sar</taxon>
        <taxon>Rhizaria</taxon>
        <taxon>Cercozoa</taxon>
        <taxon>Imbricatea</taxon>
        <taxon>Silicofilosea</taxon>
        <taxon>Euglyphida</taxon>
        <taxon>Paulinellidae</taxon>
        <taxon>Paulinella</taxon>
    </lineage>
</organism>
<dbReference type="InterPro" id="IPR019757">
    <property type="entry name" value="Pept_S26A_signal_pept_1_Lys-AS"/>
</dbReference>
<dbReference type="GeneID" id="6481190"/>
<dbReference type="SUPFAM" id="SSF51306">
    <property type="entry name" value="LexA/Signal peptidase"/>
    <property type="match status" value="1"/>
</dbReference>